<gene>
    <name evidence="1" type="ORF">FHX53_002679</name>
</gene>
<protein>
    <recommendedName>
        <fullName evidence="3">DUF3800 domain-containing protein</fullName>
    </recommendedName>
</protein>
<dbReference type="EMBL" id="JACGWX010000012">
    <property type="protein sequence ID" value="MBA8849062.1"/>
    <property type="molecule type" value="Genomic_DNA"/>
</dbReference>
<dbReference type="Pfam" id="PF12686">
    <property type="entry name" value="DUF3800"/>
    <property type="match status" value="1"/>
</dbReference>
<comment type="caution">
    <text evidence="1">The sequence shown here is derived from an EMBL/GenBank/DDBJ whole genome shotgun (WGS) entry which is preliminary data.</text>
</comment>
<evidence type="ECO:0000313" key="1">
    <source>
        <dbReference type="EMBL" id="MBA8849062.1"/>
    </source>
</evidence>
<evidence type="ECO:0008006" key="3">
    <source>
        <dbReference type="Google" id="ProtNLM"/>
    </source>
</evidence>
<dbReference type="Proteomes" id="UP000585905">
    <property type="component" value="Unassembled WGS sequence"/>
</dbReference>
<proteinExistence type="predicted"/>
<reference evidence="1 2" key="1">
    <citation type="submission" date="2020-07" db="EMBL/GenBank/DDBJ databases">
        <title>Sequencing the genomes of 1000 actinobacteria strains.</title>
        <authorList>
            <person name="Klenk H.-P."/>
        </authorList>
    </citation>
    <scope>NUCLEOTIDE SEQUENCE [LARGE SCALE GENOMIC DNA]</scope>
    <source>
        <strain evidence="1 2">DSM 19663</strain>
    </source>
</reference>
<organism evidence="1 2">
    <name type="scientific">Microcella alkalica</name>
    <dbReference type="NCBI Taxonomy" id="355930"/>
    <lineage>
        <taxon>Bacteria</taxon>
        <taxon>Bacillati</taxon>
        <taxon>Actinomycetota</taxon>
        <taxon>Actinomycetes</taxon>
        <taxon>Micrococcales</taxon>
        <taxon>Microbacteriaceae</taxon>
        <taxon>Microcella</taxon>
    </lineage>
</organism>
<dbReference type="RefSeq" id="WP_182491881.1">
    <property type="nucleotide sequence ID" value="NZ_BAAAOV010000008.1"/>
</dbReference>
<dbReference type="InterPro" id="IPR024524">
    <property type="entry name" value="DUF3800"/>
</dbReference>
<sequence length="215" mass="23886">MHAFVDDSGCSGVKFDRGSTRFLVLAACVFTEPEHMEEAAGAILACRDGLGRAARSEFKYMKTNGSVKDAFFACTKTLKYDGRAIVIDKTKIHSVALIKKPGYMQNYAIRQIFGNTLGTVRDAKLVIDGVDKQAFGLNSSGYFLREVNQQAPGTLRKVTFDDSVRNPLIQLADMTAGAIRRHYEKTESSNPLHFAMIKGRTRYPRGSLWDFTGEK</sequence>
<name>A0A839EF95_9MICO</name>
<keyword evidence="2" id="KW-1185">Reference proteome</keyword>
<evidence type="ECO:0000313" key="2">
    <source>
        <dbReference type="Proteomes" id="UP000585905"/>
    </source>
</evidence>
<accession>A0A839EF95</accession>
<dbReference type="AlphaFoldDB" id="A0A839EF95"/>